<name>A0A1H2HSU5_9PSED</name>
<organism evidence="7 8">
    <name type="scientific">Pseudomonas pohangensis</name>
    <dbReference type="NCBI Taxonomy" id="364197"/>
    <lineage>
        <taxon>Bacteria</taxon>
        <taxon>Pseudomonadati</taxon>
        <taxon>Pseudomonadota</taxon>
        <taxon>Gammaproteobacteria</taxon>
        <taxon>Pseudomonadales</taxon>
        <taxon>Pseudomonadaceae</taxon>
        <taxon>Pseudomonas</taxon>
    </lineage>
</organism>
<dbReference type="Proteomes" id="UP000243232">
    <property type="component" value="Chromosome I"/>
</dbReference>
<protein>
    <submittedName>
        <fullName evidence="7">Acetoin utilization deacetylase AcuC</fullName>
    </submittedName>
</protein>
<gene>
    <name evidence="7" type="ORF">SAMN05216296_3232</name>
</gene>
<dbReference type="InterPro" id="IPR000286">
    <property type="entry name" value="HDACs"/>
</dbReference>
<dbReference type="Pfam" id="PF00850">
    <property type="entry name" value="Hist_deacetyl"/>
    <property type="match status" value="1"/>
</dbReference>
<comment type="cofactor">
    <cofactor evidence="1">
        <name>Zn(2+)</name>
        <dbReference type="ChEBI" id="CHEBI:29105"/>
    </cofactor>
</comment>
<evidence type="ECO:0000256" key="1">
    <source>
        <dbReference type="ARBA" id="ARBA00001947"/>
    </source>
</evidence>
<keyword evidence="5" id="KW-0862">Zinc</keyword>
<evidence type="ECO:0000256" key="2">
    <source>
        <dbReference type="ARBA" id="ARBA00005947"/>
    </source>
</evidence>
<proteinExistence type="inferred from homology"/>
<evidence type="ECO:0000313" key="8">
    <source>
        <dbReference type="Proteomes" id="UP000243232"/>
    </source>
</evidence>
<dbReference type="OrthoDB" id="9808367at2"/>
<dbReference type="PANTHER" id="PTHR10625:SF17">
    <property type="entry name" value="HISTONE DEACETYLASE 8"/>
    <property type="match status" value="1"/>
</dbReference>
<reference evidence="8" key="1">
    <citation type="submission" date="2016-10" db="EMBL/GenBank/DDBJ databases">
        <authorList>
            <person name="Varghese N."/>
            <person name="Submissions S."/>
        </authorList>
    </citation>
    <scope>NUCLEOTIDE SEQUENCE [LARGE SCALE GENOMIC DNA]</scope>
    <source>
        <strain evidence="8">DSM 17875</strain>
    </source>
</reference>
<dbReference type="InterPro" id="IPR023696">
    <property type="entry name" value="Ureohydrolase_dom_sf"/>
</dbReference>
<dbReference type="CDD" id="cd10001">
    <property type="entry name" value="HDAC_classII_APAH"/>
    <property type="match status" value="1"/>
</dbReference>
<feature type="domain" description="Histone deacetylase" evidence="6">
    <location>
        <begin position="28"/>
        <end position="336"/>
    </location>
</feature>
<sequence>MLTFYSDDHHLHHGNSELIDGKLLPCFEKPQRADFILQRVRERDIGTVLAPEDFGRGPLERIHTPAYLDFFQGAWQRWVDDGGQGDLLPFTWPARTLRSILPRDLHGQLGYYSFDGGAPITAGTWQAAYSAAQVALSAQRAMANGEHSVFALCRPPGHHAAAEVMGGYCYLNNAAIAAQAFLDQGHSKVAILDVDYHHGNGTQDIFYQRNDVLFTSIHGDPAIEFPFFLGYADELGEGAGVGCNFNYPLPAGSAWDVWGAALEQACRRISDYRAEVLVVSLGVDTFKDDPISQFKLDSADYLSMGRRIAALGLPTLFVMEGGYAVEAIGINAVNVLEGFSGA</sequence>
<dbReference type="Gene3D" id="3.40.800.20">
    <property type="entry name" value="Histone deacetylase domain"/>
    <property type="match status" value="1"/>
</dbReference>
<comment type="similarity">
    <text evidence="2">Belongs to the histone deacetylase family.</text>
</comment>
<dbReference type="STRING" id="364197.SAMN05216296_3232"/>
<dbReference type="RefSeq" id="WP_090197697.1">
    <property type="nucleotide sequence ID" value="NZ_LT629785.1"/>
</dbReference>
<dbReference type="AlphaFoldDB" id="A0A1H2HSU5"/>
<dbReference type="InterPro" id="IPR023801">
    <property type="entry name" value="His_deacetylse_dom"/>
</dbReference>
<dbReference type="GO" id="GO:0046872">
    <property type="term" value="F:metal ion binding"/>
    <property type="evidence" value="ECO:0007669"/>
    <property type="project" value="UniProtKB-KW"/>
</dbReference>
<keyword evidence="8" id="KW-1185">Reference proteome</keyword>
<dbReference type="GO" id="GO:0016787">
    <property type="term" value="F:hydrolase activity"/>
    <property type="evidence" value="ECO:0007669"/>
    <property type="project" value="UniProtKB-KW"/>
</dbReference>
<evidence type="ECO:0000259" key="6">
    <source>
        <dbReference type="Pfam" id="PF00850"/>
    </source>
</evidence>
<keyword evidence="3" id="KW-0479">Metal-binding</keyword>
<keyword evidence="4" id="KW-0378">Hydrolase</keyword>
<dbReference type="PRINTS" id="PR01270">
    <property type="entry name" value="HDASUPER"/>
</dbReference>
<dbReference type="GO" id="GO:0040029">
    <property type="term" value="P:epigenetic regulation of gene expression"/>
    <property type="evidence" value="ECO:0007669"/>
    <property type="project" value="TreeGrafter"/>
</dbReference>
<evidence type="ECO:0000256" key="4">
    <source>
        <dbReference type="ARBA" id="ARBA00022801"/>
    </source>
</evidence>
<dbReference type="SUPFAM" id="SSF52768">
    <property type="entry name" value="Arginase/deacetylase"/>
    <property type="match status" value="1"/>
</dbReference>
<evidence type="ECO:0000313" key="7">
    <source>
        <dbReference type="EMBL" id="SDU34839.1"/>
    </source>
</evidence>
<accession>A0A1H2HSU5</accession>
<dbReference type="InterPro" id="IPR037138">
    <property type="entry name" value="His_deacetylse_dom_sf"/>
</dbReference>
<evidence type="ECO:0000256" key="3">
    <source>
        <dbReference type="ARBA" id="ARBA00022723"/>
    </source>
</evidence>
<dbReference type="EMBL" id="LT629785">
    <property type="protein sequence ID" value="SDU34839.1"/>
    <property type="molecule type" value="Genomic_DNA"/>
</dbReference>
<dbReference type="GO" id="GO:0004407">
    <property type="term" value="F:histone deacetylase activity"/>
    <property type="evidence" value="ECO:0007669"/>
    <property type="project" value="TreeGrafter"/>
</dbReference>
<evidence type="ECO:0000256" key="5">
    <source>
        <dbReference type="ARBA" id="ARBA00022833"/>
    </source>
</evidence>
<dbReference type="PANTHER" id="PTHR10625">
    <property type="entry name" value="HISTONE DEACETYLASE HDAC1-RELATED"/>
    <property type="match status" value="1"/>
</dbReference>